<dbReference type="Proteomes" id="UP000547643">
    <property type="component" value="Unassembled WGS sequence"/>
</dbReference>
<accession>A0A7X0XPM4</accession>
<dbReference type="AlphaFoldDB" id="A0A7X0XPM4"/>
<name>A0A7X0XPM4_9LIST</name>
<gene>
    <name evidence="1" type="ORF">HCA46_05325</name>
    <name evidence="2" type="ORF">HCB25_13145</name>
</gene>
<protein>
    <submittedName>
        <fullName evidence="1">Uncharacterized protein</fullName>
    </submittedName>
</protein>
<evidence type="ECO:0000313" key="4">
    <source>
        <dbReference type="Proteomes" id="UP000550367"/>
    </source>
</evidence>
<evidence type="ECO:0000313" key="2">
    <source>
        <dbReference type="EMBL" id="MBC2245021.1"/>
    </source>
</evidence>
<evidence type="ECO:0000313" key="3">
    <source>
        <dbReference type="Proteomes" id="UP000547643"/>
    </source>
</evidence>
<organism evidence="1 3">
    <name type="scientific">Listeria booriae</name>
    <dbReference type="NCBI Taxonomy" id="1552123"/>
    <lineage>
        <taxon>Bacteria</taxon>
        <taxon>Bacillati</taxon>
        <taxon>Bacillota</taxon>
        <taxon>Bacilli</taxon>
        <taxon>Bacillales</taxon>
        <taxon>Listeriaceae</taxon>
        <taxon>Listeria</taxon>
    </lineage>
</organism>
<dbReference type="Proteomes" id="UP000550367">
    <property type="component" value="Unassembled WGS sequence"/>
</dbReference>
<comment type="caution">
    <text evidence="1">The sequence shown here is derived from an EMBL/GenBank/DDBJ whole genome shotgun (WGS) entry which is preliminary data.</text>
</comment>
<proteinExistence type="predicted"/>
<evidence type="ECO:0000313" key="1">
    <source>
        <dbReference type="EMBL" id="MBC1778254.1"/>
    </source>
</evidence>
<sequence>MGKRSNNVKVGTEDLATLRSKWKVPETDTIAVGKTDVKGLENKIFEGGSPLVRKEAGLLDLDELSPNRPIQAPRKSPQFTRHAEEGVINDFIATVEKNGLSSDEVVGTLAIHQSNPKGVCTACIQGITNPKVKPGIFMQLSQKYPNLIIKVTTEMQEGIKAAGKFDFILSGGKLIE</sequence>
<dbReference type="EMBL" id="JAARUV010000001">
    <property type="protein sequence ID" value="MBC1778254.1"/>
    <property type="molecule type" value="Genomic_DNA"/>
</dbReference>
<reference evidence="3 4" key="1">
    <citation type="submission" date="2020-03" db="EMBL/GenBank/DDBJ databases">
        <title>Soil Listeria distribution.</title>
        <authorList>
            <person name="Liao J."/>
            <person name="Wiedmann M."/>
        </authorList>
    </citation>
    <scope>NUCLEOTIDE SEQUENCE [LARGE SCALE GENOMIC DNA]</scope>
    <source>
        <strain evidence="2 4">FSL L7-0153</strain>
        <strain evidence="1 3">FSL L7-1017</strain>
    </source>
</reference>
<dbReference type="EMBL" id="JAARYY010000008">
    <property type="protein sequence ID" value="MBC2245021.1"/>
    <property type="molecule type" value="Genomic_DNA"/>
</dbReference>